<evidence type="ECO:0000256" key="1">
    <source>
        <dbReference type="SAM" id="MobiDB-lite"/>
    </source>
</evidence>
<dbReference type="AlphaFoldDB" id="A0A3A8NY71"/>
<organism evidence="2 3">
    <name type="scientific">Corallococcus llansteffanensis</name>
    <dbReference type="NCBI Taxonomy" id="2316731"/>
    <lineage>
        <taxon>Bacteria</taxon>
        <taxon>Pseudomonadati</taxon>
        <taxon>Myxococcota</taxon>
        <taxon>Myxococcia</taxon>
        <taxon>Myxococcales</taxon>
        <taxon>Cystobacterineae</taxon>
        <taxon>Myxococcaceae</taxon>
        <taxon>Corallococcus</taxon>
    </lineage>
</organism>
<protein>
    <submittedName>
        <fullName evidence="2">Uncharacterized protein</fullName>
    </submittedName>
</protein>
<accession>A0A3A8NY71</accession>
<name>A0A3A8NY71_9BACT</name>
<reference evidence="3" key="1">
    <citation type="submission" date="2018-09" db="EMBL/GenBank/DDBJ databases">
        <authorList>
            <person name="Livingstone P.G."/>
            <person name="Whitworth D.E."/>
        </authorList>
    </citation>
    <scope>NUCLEOTIDE SEQUENCE [LARGE SCALE GENOMIC DNA]</scope>
    <source>
        <strain evidence="3">CA051B</strain>
    </source>
</reference>
<proteinExistence type="predicted"/>
<dbReference type="EMBL" id="RAWB01000466">
    <property type="protein sequence ID" value="RKH49297.1"/>
    <property type="molecule type" value="Genomic_DNA"/>
</dbReference>
<feature type="non-terminal residue" evidence="2">
    <location>
        <position position="1"/>
    </location>
</feature>
<gene>
    <name evidence="2" type="ORF">D7V93_32080</name>
</gene>
<comment type="caution">
    <text evidence="2">The sequence shown here is derived from an EMBL/GenBank/DDBJ whole genome shotgun (WGS) entry which is preliminary data.</text>
</comment>
<evidence type="ECO:0000313" key="2">
    <source>
        <dbReference type="EMBL" id="RKH49297.1"/>
    </source>
</evidence>
<feature type="region of interest" description="Disordered" evidence="1">
    <location>
        <begin position="1"/>
        <end position="66"/>
    </location>
</feature>
<evidence type="ECO:0000313" key="3">
    <source>
        <dbReference type="Proteomes" id="UP000272888"/>
    </source>
</evidence>
<keyword evidence="3" id="KW-1185">Reference proteome</keyword>
<sequence length="66" mass="6733">ARAREDGGPRRRHSWPDAPQGQGHAQAAHRVHGTGQAADGDGDSHEAGTVENLESRAATGNATAPG</sequence>
<dbReference type="Proteomes" id="UP000272888">
    <property type="component" value="Unassembled WGS sequence"/>
</dbReference>